<keyword evidence="2" id="KW-0472">Membrane</keyword>
<organism evidence="3 4">
    <name type="scientific">Steinernema hermaphroditum</name>
    <dbReference type="NCBI Taxonomy" id="289476"/>
    <lineage>
        <taxon>Eukaryota</taxon>
        <taxon>Metazoa</taxon>
        <taxon>Ecdysozoa</taxon>
        <taxon>Nematoda</taxon>
        <taxon>Chromadorea</taxon>
        <taxon>Rhabditida</taxon>
        <taxon>Tylenchina</taxon>
        <taxon>Panagrolaimomorpha</taxon>
        <taxon>Strongyloidoidea</taxon>
        <taxon>Steinernematidae</taxon>
        <taxon>Steinernema</taxon>
    </lineage>
</organism>
<dbReference type="Proteomes" id="UP001175271">
    <property type="component" value="Unassembled WGS sequence"/>
</dbReference>
<feature type="transmembrane region" description="Helical" evidence="2">
    <location>
        <begin position="113"/>
        <end position="133"/>
    </location>
</feature>
<evidence type="ECO:0008006" key="5">
    <source>
        <dbReference type="Google" id="ProtNLM"/>
    </source>
</evidence>
<evidence type="ECO:0000313" key="4">
    <source>
        <dbReference type="Proteomes" id="UP001175271"/>
    </source>
</evidence>
<reference evidence="3" key="1">
    <citation type="submission" date="2023-06" db="EMBL/GenBank/DDBJ databases">
        <title>Genomic analysis of the entomopathogenic nematode Steinernema hermaphroditum.</title>
        <authorList>
            <person name="Schwarz E.M."/>
            <person name="Heppert J.K."/>
            <person name="Baniya A."/>
            <person name="Schwartz H.T."/>
            <person name="Tan C.-H."/>
            <person name="Antoshechkin I."/>
            <person name="Sternberg P.W."/>
            <person name="Goodrich-Blair H."/>
            <person name="Dillman A.R."/>
        </authorList>
    </citation>
    <scope>NUCLEOTIDE SEQUENCE</scope>
    <source>
        <strain evidence="3">PS9179</strain>
        <tissue evidence="3">Whole animal</tissue>
    </source>
</reference>
<dbReference type="EMBL" id="JAUCMV010000001">
    <property type="protein sequence ID" value="KAK0427775.1"/>
    <property type="molecule type" value="Genomic_DNA"/>
</dbReference>
<dbReference type="AlphaFoldDB" id="A0AA39MBR2"/>
<keyword evidence="2" id="KW-0812">Transmembrane</keyword>
<evidence type="ECO:0000313" key="3">
    <source>
        <dbReference type="EMBL" id="KAK0427775.1"/>
    </source>
</evidence>
<sequence length="330" mass="37532">MDFDFEYDMYNPSAQARNETRKKRKCRFPRISEMPWQFITLSLLIIVLFGALLTVMLLRETPGPHEDCDDCHGDLGPHHDDGDVPPIHGGDTKNPHKTAALTPFQHTVAEMSLLPAVVSFALLASAISALPYYDPLYAPSGAPVAVYRPRLPYNYGMYPSYPHYYYNYFYGHPAYRYAPYSYTPREYAPEAYAPGQAYYYPMYDEEGRRFKGFWGDLRRTAVEIKDKIKNKAKGILGRVFGKDDQVKPAQKVEEEKTAIPEPVVDVPEEEVAEEPKAEEEQGFKSGTGYYGDEQYYPTKSEDDRRFKGLFSSLGKILTGGHPLINLVSSI</sequence>
<evidence type="ECO:0000256" key="2">
    <source>
        <dbReference type="SAM" id="Phobius"/>
    </source>
</evidence>
<accession>A0AA39MBR2</accession>
<keyword evidence="2" id="KW-1133">Transmembrane helix</keyword>
<gene>
    <name evidence="3" type="ORF">QR680_010422</name>
</gene>
<keyword evidence="4" id="KW-1185">Reference proteome</keyword>
<protein>
    <recommendedName>
        <fullName evidence="5">Transmembrane protein</fullName>
    </recommendedName>
</protein>
<feature type="transmembrane region" description="Helical" evidence="2">
    <location>
        <begin position="38"/>
        <end position="58"/>
    </location>
</feature>
<feature type="compositionally biased region" description="Basic and acidic residues" evidence="1">
    <location>
        <begin position="273"/>
        <end position="282"/>
    </location>
</feature>
<feature type="region of interest" description="Disordered" evidence="1">
    <location>
        <begin position="268"/>
        <end position="299"/>
    </location>
</feature>
<name>A0AA39MBR2_9BILA</name>
<evidence type="ECO:0000256" key="1">
    <source>
        <dbReference type="SAM" id="MobiDB-lite"/>
    </source>
</evidence>
<comment type="caution">
    <text evidence="3">The sequence shown here is derived from an EMBL/GenBank/DDBJ whole genome shotgun (WGS) entry which is preliminary data.</text>
</comment>
<proteinExistence type="predicted"/>